<proteinExistence type="predicted"/>
<dbReference type="EMBL" id="KP682374">
    <property type="protein sequence ID" value="AKI86213.1"/>
    <property type="molecule type" value="Genomic_DNA"/>
</dbReference>
<organism evidence="1 2">
    <name type="scientific">Escherichia phage PA8</name>
    <dbReference type="NCBI Taxonomy" id="1660382"/>
    <lineage>
        <taxon>Viruses</taxon>
        <taxon>Duplodnaviria</taxon>
        <taxon>Heunggongvirae</taxon>
        <taxon>Uroviricota</taxon>
        <taxon>Caudoviricetes</taxon>
        <taxon>Sepvirinae</taxon>
        <taxon>Oslovirus</taxon>
        <taxon>Oslovirus PA2</taxon>
    </lineage>
</organism>
<accession>A0A0N6WEM0</accession>
<protein>
    <submittedName>
        <fullName evidence="1">Uncharacterized protein</fullName>
    </submittedName>
</protein>
<reference evidence="1 2" key="1">
    <citation type="journal article" date="2015" name="BMC Genomics">
        <title>Escherichia coli O157:H7 strains harbor at least three distinct sequence types of Shiga toxin 2a-converting phages.</title>
        <authorList>
            <person name="Yin S."/>
            <person name="Rusconi B."/>
            <person name="Sanjar F."/>
            <person name="Goswami K."/>
            <person name="Xiaoli L."/>
            <person name="Eppinger M."/>
            <person name="Dudley E.G."/>
        </authorList>
    </citation>
    <scope>NUCLEOTIDE SEQUENCE [LARGE SCALE GENOMIC DNA]</scope>
</reference>
<evidence type="ECO:0000313" key="2">
    <source>
        <dbReference type="Proteomes" id="UP000224236"/>
    </source>
</evidence>
<name>A0A0N6WEM0_9CAUD</name>
<dbReference type="Proteomes" id="UP000224236">
    <property type="component" value="Segment"/>
</dbReference>
<evidence type="ECO:0000313" key="1">
    <source>
        <dbReference type="EMBL" id="AKI86213.1"/>
    </source>
</evidence>
<sequence length="41" mass="4632">MIKKPPATGMDAGGGDTYGEKIKERYFRTLVFNENSSYCQQ</sequence>